<dbReference type="EMBL" id="BAAACW010000009">
    <property type="protein sequence ID" value="GAA0351642.1"/>
    <property type="molecule type" value="Genomic_DNA"/>
</dbReference>
<comment type="caution">
    <text evidence="1">The sequence shown here is derived from an EMBL/GenBank/DDBJ whole genome shotgun (WGS) entry which is preliminary data.</text>
</comment>
<evidence type="ECO:0008006" key="3">
    <source>
        <dbReference type="Google" id="ProtNLM"/>
    </source>
</evidence>
<dbReference type="Proteomes" id="UP001501166">
    <property type="component" value="Unassembled WGS sequence"/>
</dbReference>
<accession>A0ABP3GPI5</accession>
<dbReference type="RefSeq" id="WP_343752879.1">
    <property type="nucleotide sequence ID" value="NZ_BAAACW010000009.1"/>
</dbReference>
<name>A0ABP3GPI5_9LACT</name>
<proteinExistence type="predicted"/>
<keyword evidence="2" id="KW-1185">Reference proteome</keyword>
<evidence type="ECO:0000313" key="1">
    <source>
        <dbReference type="EMBL" id="GAA0351642.1"/>
    </source>
</evidence>
<evidence type="ECO:0000313" key="2">
    <source>
        <dbReference type="Proteomes" id="UP001501166"/>
    </source>
</evidence>
<dbReference type="Gene3D" id="1.25.40.10">
    <property type="entry name" value="Tetratricopeptide repeat domain"/>
    <property type="match status" value="1"/>
</dbReference>
<sequence length="171" mass="20503">MTWQKVWNQIKRIMDKNEIETIEELDEVFDGTQTIYNWSTDFSQELLNMSRQKKDFLQNRLTFYTEYLERTADLSEDNAKTMKADLAQTYFEIGQAQKGEKLFQELTTDYPTWGWGWIFWSDVYGVFAEDTDKDFNRALKILNEALTVKGLEDKEDIRDRMELTKKEMKKE</sequence>
<protein>
    <recommendedName>
        <fullName evidence="3">Tetratricopeptide repeat protein</fullName>
    </recommendedName>
</protein>
<organism evidence="1 2">
    <name type="scientific">Alkalibacterium iburiense</name>
    <dbReference type="NCBI Taxonomy" id="290589"/>
    <lineage>
        <taxon>Bacteria</taxon>
        <taxon>Bacillati</taxon>
        <taxon>Bacillota</taxon>
        <taxon>Bacilli</taxon>
        <taxon>Lactobacillales</taxon>
        <taxon>Carnobacteriaceae</taxon>
        <taxon>Alkalibacterium</taxon>
    </lineage>
</organism>
<dbReference type="InterPro" id="IPR011990">
    <property type="entry name" value="TPR-like_helical_dom_sf"/>
</dbReference>
<gene>
    <name evidence="1" type="ORF">GCM10008932_00930</name>
</gene>
<reference evidence="2" key="1">
    <citation type="journal article" date="2019" name="Int. J. Syst. Evol. Microbiol.">
        <title>The Global Catalogue of Microorganisms (GCM) 10K type strain sequencing project: providing services to taxonomists for standard genome sequencing and annotation.</title>
        <authorList>
            <consortium name="The Broad Institute Genomics Platform"/>
            <consortium name="The Broad Institute Genome Sequencing Center for Infectious Disease"/>
            <person name="Wu L."/>
            <person name="Ma J."/>
        </authorList>
    </citation>
    <scope>NUCLEOTIDE SEQUENCE [LARGE SCALE GENOMIC DNA]</scope>
    <source>
        <strain evidence="2">JCM 12662</strain>
    </source>
</reference>